<evidence type="ECO:0000256" key="1">
    <source>
        <dbReference type="ARBA" id="ARBA00022676"/>
    </source>
</evidence>
<evidence type="ECO:0000313" key="3">
    <source>
        <dbReference type="EMBL" id="MBB5699294.1"/>
    </source>
</evidence>
<dbReference type="Proteomes" id="UP000557739">
    <property type="component" value="Unassembled WGS sequence"/>
</dbReference>
<evidence type="ECO:0000256" key="2">
    <source>
        <dbReference type="ARBA" id="ARBA00022679"/>
    </source>
</evidence>
<comment type="caution">
    <text evidence="3">The sequence shown here is derived from an EMBL/GenBank/DDBJ whole genome shotgun (WGS) entry which is preliminary data.</text>
</comment>
<keyword evidence="1 3" id="KW-0328">Glycosyltransferase</keyword>
<dbReference type="CDD" id="cd06533">
    <property type="entry name" value="Glyco_transf_WecG_TagA"/>
    <property type="match status" value="1"/>
</dbReference>
<dbReference type="PANTHER" id="PTHR34136:SF1">
    <property type="entry name" value="UDP-N-ACETYL-D-MANNOSAMINURONIC ACID TRANSFERASE"/>
    <property type="match status" value="1"/>
</dbReference>
<dbReference type="AlphaFoldDB" id="A0A7W9ARJ4"/>
<dbReference type="PANTHER" id="PTHR34136">
    <property type="match status" value="1"/>
</dbReference>
<dbReference type="RefSeq" id="WP_184029187.1">
    <property type="nucleotide sequence ID" value="NZ_JACIJJ010000004.1"/>
</dbReference>
<organism evidence="3 4">
    <name type="scientific">Sphingomonas yantingensis</name>
    <dbReference type="NCBI Taxonomy" id="1241761"/>
    <lineage>
        <taxon>Bacteria</taxon>
        <taxon>Pseudomonadati</taxon>
        <taxon>Pseudomonadota</taxon>
        <taxon>Alphaproteobacteria</taxon>
        <taxon>Sphingomonadales</taxon>
        <taxon>Sphingomonadaceae</taxon>
        <taxon>Sphingomonas</taxon>
    </lineage>
</organism>
<dbReference type="EC" id="2.4.1.252" evidence="3"/>
<proteinExistence type="predicted"/>
<keyword evidence="2 3" id="KW-0808">Transferase</keyword>
<accession>A0A7W9ARJ4</accession>
<protein>
    <submittedName>
        <fullName evidence="3">Alpha-1,3-mannosyltransferase</fullName>
        <ecNumber evidence="3">2.4.1.252</ecNumber>
    </submittedName>
</protein>
<dbReference type="Pfam" id="PF03808">
    <property type="entry name" value="Glyco_tran_WecG"/>
    <property type="match status" value="1"/>
</dbReference>
<gene>
    <name evidence="3" type="ORF">FHR19_002660</name>
</gene>
<dbReference type="EMBL" id="JACIJJ010000004">
    <property type="protein sequence ID" value="MBB5699294.1"/>
    <property type="molecule type" value="Genomic_DNA"/>
</dbReference>
<name>A0A7W9ARJ4_9SPHN</name>
<reference evidence="3 4" key="1">
    <citation type="submission" date="2020-08" db="EMBL/GenBank/DDBJ databases">
        <title>Genomic Encyclopedia of Type Strains, Phase IV (KMG-IV): sequencing the most valuable type-strain genomes for metagenomic binning, comparative biology and taxonomic classification.</title>
        <authorList>
            <person name="Goeker M."/>
        </authorList>
    </citation>
    <scope>NUCLEOTIDE SEQUENCE [LARGE SCALE GENOMIC DNA]</scope>
    <source>
        <strain evidence="3 4">DSM 27244</strain>
    </source>
</reference>
<dbReference type="NCBIfam" id="TIGR00696">
    <property type="entry name" value="wecG_tagA_cpsF"/>
    <property type="match status" value="1"/>
</dbReference>
<keyword evidence="4" id="KW-1185">Reference proteome</keyword>
<dbReference type="InterPro" id="IPR004629">
    <property type="entry name" value="WecG_TagA_CpsF"/>
</dbReference>
<sequence length="256" mass="27798">MTATMVADDPVSQIGPIRIAVLSEAQGVQRVHAMIEASGERIVAFCNAHSVNLARKDPALRDAYARALVLNDGIGLDIARKWLEGAAFPANLAGSDFVTRLLRDRRAPLKLYLLGSKPGVAKAAAAGLSAIVPQHRVVGVQDGYFAPSQTDAVVSDIVRCEPDIVLVGMGQPRQEIWAARHAAQTGALVICVGAYLDFVAGVFPRAPKVLRALRVEWLYRLALEPRRLFSRYVIGNPKFLLGILRDRSKSRIKQSS</sequence>
<evidence type="ECO:0000313" key="4">
    <source>
        <dbReference type="Proteomes" id="UP000557739"/>
    </source>
</evidence>
<dbReference type="GO" id="GO:0016758">
    <property type="term" value="F:hexosyltransferase activity"/>
    <property type="evidence" value="ECO:0007669"/>
    <property type="project" value="TreeGrafter"/>
</dbReference>